<evidence type="ECO:0000313" key="2">
    <source>
        <dbReference type="Proteomes" id="UP001229651"/>
    </source>
</evidence>
<keyword evidence="2" id="KW-1185">Reference proteome</keyword>
<protein>
    <submittedName>
        <fullName evidence="1">Uncharacterized protein</fullName>
    </submittedName>
</protein>
<dbReference type="EMBL" id="JAUSUT010000001">
    <property type="protein sequence ID" value="MDQ0378627.1"/>
    <property type="molecule type" value="Genomic_DNA"/>
</dbReference>
<dbReference type="RefSeq" id="WP_370876464.1">
    <property type="nucleotide sequence ID" value="NZ_JAUSUT010000001.1"/>
</dbReference>
<evidence type="ECO:0000313" key="1">
    <source>
        <dbReference type="EMBL" id="MDQ0378627.1"/>
    </source>
</evidence>
<name>A0ABU0ETL2_9PSEU</name>
<sequence length="64" mass="7472">MDYRGPNVVERRFNLPKQWRGLGTRYDTLGIVDRSAVPACPDHLDKRFVRHAFGFAGLEEARRR</sequence>
<proteinExistence type="predicted"/>
<dbReference type="Proteomes" id="UP001229651">
    <property type="component" value="Unassembled WGS sequence"/>
</dbReference>
<organism evidence="1 2">
    <name type="scientific">Amycolatopsis thermophila</name>
    <dbReference type="NCBI Taxonomy" id="206084"/>
    <lineage>
        <taxon>Bacteria</taxon>
        <taxon>Bacillati</taxon>
        <taxon>Actinomycetota</taxon>
        <taxon>Actinomycetes</taxon>
        <taxon>Pseudonocardiales</taxon>
        <taxon>Pseudonocardiaceae</taxon>
        <taxon>Amycolatopsis</taxon>
    </lineage>
</organism>
<accession>A0ABU0ETL2</accession>
<gene>
    <name evidence="1" type="ORF">FB470_002621</name>
</gene>
<comment type="caution">
    <text evidence="1">The sequence shown here is derived from an EMBL/GenBank/DDBJ whole genome shotgun (WGS) entry which is preliminary data.</text>
</comment>
<reference evidence="1 2" key="1">
    <citation type="submission" date="2023-07" db="EMBL/GenBank/DDBJ databases">
        <title>Sequencing the genomes of 1000 actinobacteria strains.</title>
        <authorList>
            <person name="Klenk H.-P."/>
        </authorList>
    </citation>
    <scope>NUCLEOTIDE SEQUENCE [LARGE SCALE GENOMIC DNA]</scope>
    <source>
        <strain evidence="1 2">DSM 45805</strain>
    </source>
</reference>